<proteinExistence type="inferred from homology"/>
<dbReference type="SUPFAM" id="SSF52402">
    <property type="entry name" value="Adenine nucleotide alpha hydrolases-like"/>
    <property type="match status" value="2"/>
</dbReference>
<gene>
    <name evidence="3" type="ORF">GCM10022214_38860</name>
</gene>
<reference evidence="4" key="1">
    <citation type="journal article" date="2019" name="Int. J. Syst. Evol. Microbiol.">
        <title>The Global Catalogue of Microorganisms (GCM) 10K type strain sequencing project: providing services to taxonomists for standard genome sequencing and annotation.</title>
        <authorList>
            <consortium name="The Broad Institute Genomics Platform"/>
            <consortium name="The Broad Institute Genome Sequencing Center for Infectious Disease"/>
            <person name="Wu L."/>
            <person name="Ma J."/>
        </authorList>
    </citation>
    <scope>NUCLEOTIDE SEQUENCE [LARGE SCALE GENOMIC DNA]</scope>
    <source>
        <strain evidence="4">JCM 16702</strain>
    </source>
</reference>
<dbReference type="PRINTS" id="PR01438">
    <property type="entry name" value="UNVRSLSTRESS"/>
</dbReference>
<organism evidence="3 4">
    <name type="scientific">Actinomadura miaoliensis</name>
    <dbReference type="NCBI Taxonomy" id="430685"/>
    <lineage>
        <taxon>Bacteria</taxon>
        <taxon>Bacillati</taxon>
        <taxon>Actinomycetota</taxon>
        <taxon>Actinomycetes</taxon>
        <taxon>Streptosporangiales</taxon>
        <taxon>Thermomonosporaceae</taxon>
        <taxon>Actinomadura</taxon>
    </lineage>
</organism>
<dbReference type="Pfam" id="PF00582">
    <property type="entry name" value="Usp"/>
    <property type="match status" value="2"/>
</dbReference>
<dbReference type="InterPro" id="IPR006015">
    <property type="entry name" value="Universal_stress_UspA"/>
</dbReference>
<comment type="similarity">
    <text evidence="1">Belongs to the universal stress protein A family.</text>
</comment>
<protein>
    <submittedName>
        <fullName evidence="3">Universal stress protein</fullName>
    </submittedName>
</protein>
<sequence length="306" mass="32215">MSGNGDGCPVLVGYDGSVAADQALRWAVEEAQLRDLPLTVCHAWQWPYSLAAPDEDTLEILRGAGAVVADEGVRKAHAIVADAGVRRARALATRLEVRWCLERGSASSVLLQASRDATLIVLGARGHGGFEGLTVGSTAAQVAAHASRPVIVVRPTPSAERPAARIVVGVDGSPASQAALGFTFQEAELRDASVTAVCGWWDPAALPSPDRAPFIDAERVRHEAITKFEQAVTPWRDEYPKVAVDAKFVVDTPRHALANAAKDAALLVVGDRGIGSTPQALLGPVPQFLLAQATCSVAIVPAHQPW</sequence>
<dbReference type="PANTHER" id="PTHR46268:SF6">
    <property type="entry name" value="UNIVERSAL STRESS PROTEIN UP12"/>
    <property type="match status" value="1"/>
</dbReference>
<comment type="caution">
    <text evidence="3">The sequence shown here is derived from an EMBL/GenBank/DDBJ whole genome shotgun (WGS) entry which is preliminary data.</text>
</comment>
<accession>A0ABP7VYI7</accession>
<dbReference type="InterPro" id="IPR006016">
    <property type="entry name" value="UspA"/>
</dbReference>
<dbReference type="InterPro" id="IPR014729">
    <property type="entry name" value="Rossmann-like_a/b/a_fold"/>
</dbReference>
<dbReference type="Proteomes" id="UP001500683">
    <property type="component" value="Unassembled WGS sequence"/>
</dbReference>
<dbReference type="Gene3D" id="3.40.50.620">
    <property type="entry name" value="HUPs"/>
    <property type="match status" value="2"/>
</dbReference>
<evidence type="ECO:0000259" key="2">
    <source>
        <dbReference type="Pfam" id="PF00582"/>
    </source>
</evidence>
<feature type="domain" description="UspA" evidence="2">
    <location>
        <begin position="10"/>
        <end position="154"/>
    </location>
</feature>
<dbReference type="PANTHER" id="PTHR46268">
    <property type="entry name" value="STRESS RESPONSE PROTEIN NHAX"/>
    <property type="match status" value="1"/>
</dbReference>
<name>A0ABP7VYI7_9ACTN</name>
<evidence type="ECO:0000313" key="4">
    <source>
        <dbReference type="Proteomes" id="UP001500683"/>
    </source>
</evidence>
<keyword evidence="4" id="KW-1185">Reference proteome</keyword>
<feature type="domain" description="UspA" evidence="2">
    <location>
        <begin position="165"/>
        <end position="301"/>
    </location>
</feature>
<dbReference type="EMBL" id="BAAAZG010000024">
    <property type="protein sequence ID" value="GAA4077354.1"/>
    <property type="molecule type" value="Genomic_DNA"/>
</dbReference>
<dbReference type="RefSeq" id="WP_344949116.1">
    <property type="nucleotide sequence ID" value="NZ_BAAAZG010000024.1"/>
</dbReference>
<evidence type="ECO:0000256" key="1">
    <source>
        <dbReference type="ARBA" id="ARBA00008791"/>
    </source>
</evidence>
<evidence type="ECO:0000313" key="3">
    <source>
        <dbReference type="EMBL" id="GAA4077354.1"/>
    </source>
</evidence>